<dbReference type="SMART" id="SM00651">
    <property type="entry name" value="Sm"/>
    <property type="match status" value="1"/>
</dbReference>
<dbReference type="InterPro" id="IPR001163">
    <property type="entry name" value="Sm_dom_euk/arc"/>
</dbReference>
<comment type="function">
    <text evidence="9">Plays role in pre-mRNA splicing as component of the U4/U6-U5 tri-snRNP complex that is involved in spliceosome assembly, and as component of the precatalytic spliceosome (spliceosome B complex). The heptameric LSM2-8 complex binds specifically to the 3'-terminal U-tract of U6 snRNA.</text>
</comment>
<evidence type="ECO:0000256" key="1">
    <source>
        <dbReference type="ARBA" id="ARBA00004123"/>
    </source>
</evidence>
<keyword evidence="8 9" id="KW-0687">Ribonucleoprotein</keyword>
<dbReference type="STRING" id="796925.A0A137P8T7"/>
<accession>A0A137P8T7</accession>
<dbReference type="GO" id="GO:0005688">
    <property type="term" value="C:U6 snRNP"/>
    <property type="evidence" value="ECO:0007669"/>
    <property type="project" value="UniProtKB-UniRule"/>
</dbReference>
<dbReference type="InterPro" id="IPR047575">
    <property type="entry name" value="Sm"/>
</dbReference>
<dbReference type="Gene3D" id="2.30.30.100">
    <property type="match status" value="1"/>
</dbReference>
<evidence type="ECO:0000313" key="12">
    <source>
        <dbReference type="Proteomes" id="UP000070444"/>
    </source>
</evidence>
<evidence type="ECO:0000256" key="6">
    <source>
        <dbReference type="ARBA" id="ARBA00023187"/>
    </source>
</evidence>
<dbReference type="GO" id="GO:0005682">
    <property type="term" value="C:U5 snRNP"/>
    <property type="evidence" value="ECO:0007669"/>
    <property type="project" value="EnsemblFungi"/>
</dbReference>
<evidence type="ECO:0000313" key="11">
    <source>
        <dbReference type="EMBL" id="KXN71392.1"/>
    </source>
</evidence>
<organism evidence="11 12">
    <name type="scientific">Conidiobolus coronatus (strain ATCC 28846 / CBS 209.66 / NRRL 28638)</name>
    <name type="common">Delacroixia coronata</name>
    <dbReference type="NCBI Taxonomy" id="796925"/>
    <lineage>
        <taxon>Eukaryota</taxon>
        <taxon>Fungi</taxon>
        <taxon>Fungi incertae sedis</taxon>
        <taxon>Zoopagomycota</taxon>
        <taxon>Entomophthoromycotina</taxon>
        <taxon>Entomophthoromycetes</taxon>
        <taxon>Entomophthorales</taxon>
        <taxon>Ancylistaceae</taxon>
        <taxon>Conidiobolus</taxon>
    </lineage>
</organism>
<comment type="subunit">
    <text evidence="9">LSm subunits form a heteromer with a doughnut shape.</text>
</comment>
<dbReference type="Proteomes" id="UP000070444">
    <property type="component" value="Unassembled WGS sequence"/>
</dbReference>
<evidence type="ECO:0000256" key="9">
    <source>
        <dbReference type="RuleBase" id="RU365048"/>
    </source>
</evidence>
<dbReference type="GO" id="GO:0071011">
    <property type="term" value="C:precatalytic spliceosome"/>
    <property type="evidence" value="ECO:0007669"/>
    <property type="project" value="TreeGrafter"/>
</dbReference>
<keyword evidence="7 9" id="KW-0539">Nucleus</keyword>
<dbReference type="OrthoDB" id="10263346at2759"/>
<dbReference type="SUPFAM" id="SSF50182">
    <property type="entry name" value="Sm-like ribonucleoproteins"/>
    <property type="match status" value="1"/>
</dbReference>
<comment type="similarity">
    <text evidence="2 9">Belongs to the snRNP Sm proteins family.</text>
</comment>
<dbReference type="CDD" id="cd01727">
    <property type="entry name" value="LSm8"/>
    <property type="match status" value="1"/>
</dbReference>
<evidence type="ECO:0000256" key="7">
    <source>
        <dbReference type="ARBA" id="ARBA00023242"/>
    </source>
</evidence>
<dbReference type="PANTHER" id="PTHR15588:SF9">
    <property type="entry name" value="U6 SNRNA-ASSOCIATED SM-LIKE PROTEIN LSM8"/>
    <property type="match status" value="1"/>
</dbReference>
<dbReference type="GO" id="GO:0000398">
    <property type="term" value="P:mRNA splicing, via spliceosome"/>
    <property type="evidence" value="ECO:0007669"/>
    <property type="project" value="UniProtKB-UniRule"/>
</dbReference>
<dbReference type="InterPro" id="IPR044642">
    <property type="entry name" value="PTHR15588"/>
</dbReference>
<dbReference type="GO" id="GO:0046540">
    <property type="term" value="C:U4/U6 x U5 tri-snRNP complex"/>
    <property type="evidence" value="ECO:0007669"/>
    <property type="project" value="UniProtKB-UniRule"/>
</dbReference>
<keyword evidence="3 9" id="KW-0507">mRNA processing</keyword>
<dbReference type="InterPro" id="IPR034103">
    <property type="entry name" value="Lsm8"/>
</dbReference>
<keyword evidence="5 9" id="KW-0694">RNA-binding</keyword>
<sequence length="81" mass="8973">MTVDGRLIVGELKGFDQTGNLILTHSEERVFSTEEGMQTVPLGLYMIRGDTTVSVGLIDVELDDAEPWSERRAQPLPNLTL</sequence>
<name>A0A137P8T7_CONC2</name>
<keyword evidence="12" id="KW-1185">Reference proteome</keyword>
<dbReference type="EMBL" id="KQ964476">
    <property type="protein sequence ID" value="KXN71392.1"/>
    <property type="molecule type" value="Genomic_DNA"/>
</dbReference>
<dbReference type="GO" id="GO:0030620">
    <property type="term" value="F:U2 snRNA binding"/>
    <property type="evidence" value="ECO:0007669"/>
    <property type="project" value="EnsemblFungi"/>
</dbReference>
<dbReference type="PROSITE" id="PS52002">
    <property type="entry name" value="SM"/>
    <property type="match status" value="1"/>
</dbReference>
<gene>
    <name evidence="9" type="primary">LSM8</name>
    <name evidence="11" type="ORF">CONCODRAFT_78379</name>
</gene>
<dbReference type="Pfam" id="PF01423">
    <property type="entry name" value="LSM"/>
    <property type="match status" value="1"/>
</dbReference>
<dbReference type="PANTHER" id="PTHR15588">
    <property type="entry name" value="LSM1"/>
    <property type="match status" value="1"/>
</dbReference>
<keyword evidence="6 9" id="KW-0508">mRNA splicing</keyword>
<evidence type="ECO:0000256" key="4">
    <source>
        <dbReference type="ARBA" id="ARBA00022728"/>
    </source>
</evidence>
<reference evidence="11 12" key="1">
    <citation type="journal article" date="2015" name="Genome Biol. Evol.">
        <title>Phylogenomic analyses indicate that early fungi evolved digesting cell walls of algal ancestors of land plants.</title>
        <authorList>
            <person name="Chang Y."/>
            <person name="Wang S."/>
            <person name="Sekimoto S."/>
            <person name="Aerts A.L."/>
            <person name="Choi C."/>
            <person name="Clum A."/>
            <person name="LaButti K.M."/>
            <person name="Lindquist E.A."/>
            <person name="Yee Ngan C."/>
            <person name="Ohm R.A."/>
            <person name="Salamov A.A."/>
            <person name="Grigoriev I.V."/>
            <person name="Spatafora J.W."/>
            <person name="Berbee M.L."/>
        </authorList>
    </citation>
    <scope>NUCLEOTIDE SEQUENCE [LARGE SCALE GENOMIC DNA]</scope>
    <source>
        <strain evidence="11 12">NRRL 28638</strain>
    </source>
</reference>
<evidence type="ECO:0000256" key="2">
    <source>
        <dbReference type="ARBA" id="ARBA00006850"/>
    </source>
</evidence>
<evidence type="ECO:0000256" key="3">
    <source>
        <dbReference type="ARBA" id="ARBA00022664"/>
    </source>
</evidence>
<evidence type="ECO:0000259" key="10">
    <source>
        <dbReference type="PROSITE" id="PS52002"/>
    </source>
</evidence>
<feature type="domain" description="Sm" evidence="10">
    <location>
        <begin position="1"/>
        <end position="61"/>
    </location>
</feature>
<evidence type="ECO:0000256" key="8">
    <source>
        <dbReference type="ARBA" id="ARBA00023274"/>
    </source>
</evidence>
<protein>
    <recommendedName>
        <fullName evidence="9">LSM2-LSM8 complex subunit LSM8</fullName>
    </recommendedName>
</protein>
<comment type="subcellular location">
    <subcellularLocation>
        <location evidence="1 9">Nucleus</location>
    </subcellularLocation>
</comment>
<dbReference type="AlphaFoldDB" id="A0A137P8T7"/>
<evidence type="ECO:0000256" key="5">
    <source>
        <dbReference type="ARBA" id="ARBA00022884"/>
    </source>
</evidence>
<dbReference type="GO" id="GO:0003729">
    <property type="term" value="F:mRNA binding"/>
    <property type="evidence" value="ECO:0007669"/>
    <property type="project" value="TreeGrafter"/>
</dbReference>
<proteinExistence type="inferred from homology"/>
<dbReference type="InterPro" id="IPR010920">
    <property type="entry name" value="LSM_dom_sf"/>
</dbReference>
<keyword evidence="4 9" id="KW-0747">Spliceosome</keyword>